<dbReference type="GO" id="GO:0051301">
    <property type="term" value="P:cell division"/>
    <property type="evidence" value="ECO:0007669"/>
    <property type="project" value="TreeGrafter"/>
</dbReference>
<feature type="region of interest" description="Disordered" evidence="5">
    <location>
        <begin position="718"/>
        <end position="740"/>
    </location>
</feature>
<evidence type="ECO:0000313" key="7">
    <source>
        <dbReference type="Proteomes" id="UP000038040"/>
    </source>
</evidence>
<dbReference type="Gene3D" id="1.25.40.10">
    <property type="entry name" value="Tetratricopeptide repeat domain"/>
    <property type="match status" value="4"/>
</dbReference>
<dbReference type="Pfam" id="PF12895">
    <property type="entry name" value="ANAPC3"/>
    <property type="match status" value="1"/>
</dbReference>
<evidence type="ECO:0000313" key="8">
    <source>
        <dbReference type="Proteomes" id="UP000274756"/>
    </source>
</evidence>
<keyword evidence="8" id="KW-1185">Reference proteome</keyword>
<reference evidence="9" key="1">
    <citation type="submission" date="2016-04" db="UniProtKB">
        <authorList>
            <consortium name="WormBaseParasite"/>
        </authorList>
    </citation>
    <scope>IDENTIFICATION</scope>
</reference>
<dbReference type="GO" id="GO:0005680">
    <property type="term" value="C:anaphase-promoting complex"/>
    <property type="evidence" value="ECO:0007669"/>
    <property type="project" value="TreeGrafter"/>
</dbReference>
<dbReference type="PANTHER" id="PTHR12558">
    <property type="entry name" value="CELL DIVISION CYCLE 16,23,27"/>
    <property type="match status" value="1"/>
</dbReference>
<dbReference type="SUPFAM" id="SSF48452">
    <property type="entry name" value="TPR-like"/>
    <property type="match status" value="2"/>
</dbReference>
<dbReference type="Proteomes" id="UP000038040">
    <property type="component" value="Unplaced"/>
</dbReference>
<dbReference type="Pfam" id="PF13432">
    <property type="entry name" value="TPR_16"/>
    <property type="match status" value="1"/>
</dbReference>
<dbReference type="PANTHER" id="PTHR12558:SF13">
    <property type="entry name" value="CELL DIVISION CYCLE PROTEIN 27 HOMOLOG"/>
    <property type="match status" value="1"/>
</dbReference>
<evidence type="ECO:0000256" key="1">
    <source>
        <dbReference type="ARBA" id="ARBA00022803"/>
    </source>
</evidence>
<accession>A0A158Q3Y9</accession>
<sequence length="740" mass="84188">MEVILYYLEFFAIDDAILLAELYNDTARSSDSLYLLAHCFLRGGQKENAYKLLSLNELITPQLRFIFAKCCYDLNKLQEAENVLRMDRSAQLHSIFQGTVVEPFAHALLARIFSESGRIDEALKENRYGLEVNLLSWSAIKTHCELGATDLEKIYPKLNASISSAKNYLKDKTNRVISEDKPVKANIGPIVKELDDKSATFAPKKQRSTLNKKELTVSRRRMDNSIEIRRSTRLFASSQDSENMSAVNIRSSSRTRTGILTGTAVRNSQDKQLRSMNRINEIHVNRNIICVPSSQPPIIDKFTESNDDLSDASMNLKPIVSKKNCSGSQAVAPLSSHNQNAQEKEQRGVGVIKSISSFSTNPTRPRVQRNPRLIQKPRKSLSPQARNIVPSTLSSIVNDIAYWTPVFANIAESIYHLAQVQSALSHYKIHLALERLTQMPETCSKSALAKELAARVYLEKLDYQKTKEILEEVHRDYPHRTSGMEILSTALWHTQDSYRLSTLASELTQSARYNAETWCVAGNCFSVQKLHDIAIECFERAILLNPHFAYAFSLLGHELLDTDQLDKAASSFRRALLLCPTDYRAWFGLGLMHFKREQLSLSRIHLNRAVSINPHNSVLLCQLSVVEQALHNNDKAMELLERALFISPENVACRFYKARLLYEMHEYEKCREELNDVKLFAHDEAQIFFLLGRVHKKLGNTHLALINFSWAAEMDPRGEQSHHNINEDPYDDEPTPSMTE</sequence>
<reference evidence="6 8" key="2">
    <citation type="submission" date="2018-11" db="EMBL/GenBank/DDBJ databases">
        <authorList>
            <consortium name="Pathogen Informatics"/>
        </authorList>
    </citation>
    <scope>NUCLEOTIDE SEQUENCE [LARGE SCALE GENOMIC DNA]</scope>
</reference>
<dbReference type="Pfam" id="PF14559">
    <property type="entry name" value="TPR_19"/>
    <property type="match status" value="1"/>
</dbReference>
<comment type="similarity">
    <text evidence="2">Belongs to the APC3/CDC27 family.</text>
</comment>
<dbReference type="Proteomes" id="UP000274756">
    <property type="component" value="Unassembled WGS sequence"/>
</dbReference>
<feature type="repeat" description="TPR" evidence="4">
    <location>
        <begin position="549"/>
        <end position="582"/>
    </location>
</feature>
<evidence type="ECO:0000256" key="3">
    <source>
        <dbReference type="ARBA" id="ARBA00039307"/>
    </source>
</evidence>
<dbReference type="OrthoDB" id="329563at2759"/>
<dbReference type="GO" id="GO:0016567">
    <property type="term" value="P:protein ubiquitination"/>
    <property type="evidence" value="ECO:0007669"/>
    <property type="project" value="TreeGrafter"/>
</dbReference>
<feature type="repeat" description="TPR" evidence="4">
    <location>
        <begin position="583"/>
        <end position="616"/>
    </location>
</feature>
<name>A0A158Q3Y9_DRAME</name>
<dbReference type="SMART" id="SM00028">
    <property type="entry name" value="TPR"/>
    <property type="match status" value="7"/>
</dbReference>
<dbReference type="Pfam" id="PF13181">
    <property type="entry name" value="TPR_8"/>
    <property type="match status" value="1"/>
</dbReference>
<dbReference type="STRING" id="318479.A0A158Q3Y9"/>
<dbReference type="EMBL" id="UYYG01001161">
    <property type="protein sequence ID" value="VDN57624.1"/>
    <property type="molecule type" value="Genomic_DNA"/>
</dbReference>
<organism evidence="7 9">
    <name type="scientific">Dracunculus medinensis</name>
    <name type="common">Guinea worm</name>
    <dbReference type="NCBI Taxonomy" id="318479"/>
    <lineage>
        <taxon>Eukaryota</taxon>
        <taxon>Metazoa</taxon>
        <taxon>Ecdysozoa</taxon>
        <taxon>Nematoda</taxon>
        <taxon>Chromadorea</taxon>
        <taxon>Rhabditida</taxon>
        <taxon>Spirurina</taxon>
        <taxon>Dracunculoidea</taxon>
        <taxon>Dracunculidae</taxon>
        <taxon>Dracunculus</taxon>
    </lineage>
</organism>
<evidence type="ECO:0000313" key="9">
    <source>
        <dbReference type="WBParaSite" id="DME_0000359201-mRNA-1"/>
    </source>
</evidence>
<keyword evidence="1 4" id="KW-0802">TPR repeat</keyword>
<dbReference type="PROSITE" id="PS50005">
    <property type="entry name" value="TPR"/>
    <property type="match status" value="4"/>
</dbReference>
<dbReference type="AlphaFoldDB" id="A0A158Q3Y9"/>
<dbReference type="WBParaSite" id="DME_0000359201-mRNA-1">
    <property type="protein sequence ID" value="DME_0000359201-mRNA-1"/>
    <property type="gene ID" value="DME_0000359201"/>
</dbReference>
<evidence type="ECO:0000256" key="2">
    <source>
        <dbReference type="ARBA" id="ARBA00038210"/>
    </source>
</evidence>
<evidence type="ECO:0000256" key="4">
    <source>
        <dbReference type="PROSITE-ProRule" id="PRU00339"/>
    </source>
</evidence>
<dbReference type="InterPro" id="IPR019734">
    <property type="entry name" value="TPR_rpt"/>
</dbReference>
<feature type="repeat" description="TPR" evidence="4">
    <location>
        <begin position="685"/>
        <end position="718"/>
    </location>
</feature>
<dbReference type="InterPro" id="IPR011990">
    <property type="entry name" value="TPR-like_helical_dom_sf"/>
</dbReference>
<dbReference type="GO" id="GO:0005737">
    <property type="term" value="C:cytoplasm"/>
    <property type="evidence" value="ECO:0007669"/>
    <property type="project" value="TreeGrafter"/>
</dbReference>
<protein>
    <recommendedName>
        <fullName evidence="3">Cell division cycle protein 27 homolog</fullName>
    </recommendedName>
</protein>
<proteinExistence type="inferred from homology"/>
<evidence type="ECO:0000313" key="6">
    <source>
        <dbReference type="EMBL" id="VDN57624.1"/>
    </source>
</evidence>
<gene>
    <name evidence="6" type="ORF">DME_LOCUS7597</name>
</gene>
<dbReference type="GO" id="GO:0007091">
    <property type="term" value="P:metaphase/anaphase transition of mitotic cell cycle"/>
    <property type="evidence" value="ECO:0007669"/>
    <property type="project" value="TreeGrafter"/>
</dbReference>
<evidence type="ECO:0000256" key="5">
    <source>
        <dbReference type="SAM" id="MobiDB-lite"/>
    </source>
</evidence>
<feature type="repeat" description="TPR" evidence="4">
    <location>
        <begin position="515"/>
        <end position="548"/>
    </location>
</feature>
<dbReference type="GO" id="GO:0031145">
    <property type="term" value="P:anaphase-promoting complex-dependent catabolic process"/>
    <property type="evidence" value="ECO:0007669"/>
    <property type="project" value="TreeGrafter"/>
</dbReference>